<reference evidence="1 2" key="1">
    <citation type="submission" date="2020-04" db="EMBL/GenBank/DDBJ databases">
        <title>Novosphingobium sp. TW-4 isolated from soil.</title>
        <authorList>
            <person name="Dahal R.H."/>
            <person name="Chaudhary D.K."/>
        </authorList>
    </citation>
    <scope>NUCLEOTIDE SEQUENCE [LARGE SCALE GENOMIC DNA]</scope>
    <source>
        <strain evidence="1 2">TW-4</strain>
    </source>
</reference>
<dbReference type="Proteomes" id="UP000583556">
    <property type="component" value="Unassembled WGS sequence"/>
</dbReference>
<sequence>MKPETRAMIAASAYALIFGKKVAGVHDHASGVDLDIAAEAREGRVQAVDGARSVRFAGTLPEVRDSSTGAYISFELDGTTARGFDRATSSHFSLRAQDQIVQLYDHGQEAWFAFSIQTI</sequence>
<dbReference type="AlphaFoldDB" id="A0A7Y0BSK4"/>
<accession>A0A7Y0BSK4</accession>
<organism evidence="1 2">
    <name type="scientific">Novosphingobium olei</name>
    <dbReference type="NCBI Taxonomy" id="2728851"/>
    <lineage>
        <taxon>Bacteria</taxon>
        <taxon>Pseudomonadati</taxon>
        <taxon>Pseudomonadota</taxon>
        <taxon>Alphaproteobacteria</taxon>
        <taxon>Sphingomonadales</taxon>
        <taxon>Sphingomonadaceae</taxon>
        <taxon>Novosphingobium</taxon>
    </lineage>
</organism>
<dbReference type="EMBL" id="JABBGM010000011">
    <property type="protein sequence ID" value="NML95638.1"/>
    <property type="molecule type" value="Genomic_DNA"/>
</dbReference>
<gene>
    <name evidence="1" type="ORF">HHL27_18345</name>
</gene>
<protein>
    <submittedName>
        <fullName evidence="1">Uncharacterized protein</fullName>
    </submittedName>
</protein>
<evidence type="ECO:0000313" key="2">
    <source>
        <dbReference type="Proteomes" id="UP000583556"/>
    </source>
</evidence>
<dbReference type="RefSeq" id="WP_169494843.1">
    <property type="nucleotide sequence ID" value="NZ_JABBGM010000011.1"/>
</dbReference>
<comment type="caution">
    <text evidence="1">The sequence shown here is derived from an EMBL/GenBank/DDBJ whole genome shotgun (WGS) entry which is preliminary data.</text>
</comment>
<keyword evidence="2" id="KW-1185">Reference proteome</keyword>
<name>A0A7Y0BSK4_9SPHN</name>
<proteinExistence type="predicted"/>
<evidence type="ECO:0000313" key="1">
    <source>
        <dbReference type="EMBL" id="NML95638.1"/>
    </source>
</evidence>